<comment type="caution">
    <text evidence="10">The sequence shown here is derived from an EMBL/GenBank/DDBJ whole genome shotgun (WGS) entry which is preliminary data.</text>
</comment>
<protein>
    <recommendedName>
        <fullName evidence="9">C2H2-type domain-containing protein</fullName>
    </recommendedName>
</protein>
<dbReference type="InterPro" id="IPR050331">
    <property type="entry name" value="Zinc_finger"/>
</dbReference>
<keyword evidence="2" id="KW-0479">Metal-binding</keyword>
<comment type="subcellular location">
    <subcellularLocation>
        <location evidence="1">Nucleus</location>
    </subcellularLocation>
</comment>
<dbReference type="OrthoDB" id="3437960at2759"/>
<evidence type="ECO:0000256" key="5">
    <source>
        <dbReference type="ARBA" id="ARBA00022833"/>
    </source>
</evidence>
<evidence type="ECO:0000256" key="3">
    <source>
        <dbReference type="ARBA" id="ARBA00022737"/>
    </source>
</evidence>
<evidence type="ECO:0000256" key="4">
    <source>
        <dbReference type="ARBA" id="ARBA00022771"/>
    </source>
</evidence>
<dbReference type="AlphaFoldDB" id="A0A8H5BPL0"/>
<keyword evidence="3" id="KW-0677">Repeat</keyword>
<keyword evidence="4 7" id="KW-0863">Zinc-finger</keyword>
<reference evidence="10 11" key="1">
    <citation type="journal article" date="2020" name="ISME J.">
        <title>Uncovering the hidden diversity of litter-decomposition mechanisms in mushroom-forming fungi.</title>
        <authorList>
            <person name="Floudas D."/>
            <person name="Bentzer J."/>
            <person name="Ahren D."/>
            <person name="Johansson T."/>
            <person name="Persson P."/>
            <person name="Tunlid A."/>
        </authorList>
    </citation>
    <scope>NUCLEOTIDE SEQUENCE [LARGE SCALE GENOMIC DNA]</scope>
    <source>
        <strain evidence="10 11">CBS 101986</strain>
    </source>
</reference>
<dbReference type="PROSITE" id="PS00028">
    <property type="entry name" value="ZINC_FINGER_C2H2_1"/>
    <property type="match status" value="2"/>
</dbReference>
<dbReference type="InterPro" id="IPR036236">
    <property type="entry name" value="Znf_C2H2_sf"/>
</dbReference>
<keyword evidence="5" id="KW-0862">Zinc</keyword>
<keyword evidence="11" id="KW-1185">Reference proteome</keyword>
<dbReference type="PANTHER" id="PTHR16515:SF66">
    <property type="entry name" value="C2H2-TYPE DOMAIN-CONTAINING PROTEIN"/>
    <property type="match status" value="1"/>
</dbReference>
<evidence type="ECO:0000313" key="11">
    <source>
        <dbReference type="Proteomes" id="UP000567179"/>
    </source>
</evidence>
<feature type="region of interest" description="Disordered" evidence="8">
    <location>
        <begin position="548"/>
        <end position="572"/>
    </location>
</feature>
<sequence>MPAGRIHMNPLVCGPRTTRHPDAQKHPGGQHVLTGTAPEVYVQHPGELPINLQILPQPPQMLGRTQEHPMTHLQVDWPPHRFEDVPLAQLSEILLPDEAAFSLPGHDTMYLPNYHGMSSFGLGPYSSHPTPLFGGVEGMQNDIHNPRSYDDYAGERPTDIAFDPESNDAYGARDWSPSLGQSSAVFLEAPRAFGPGKEYGGMAISGEQNEAAPTTFATYLLSPTLSEDMGLTPIYSPPTTPLPPQQLIVKRATREEHIRVIDLFDEWRASQTVPFTENSLAQFRAFCMSELTRRGHRDVSRILSKQPKAVVGTQMSRADRLHHRLEQTQANFVCPLLGCGSQCTRMHNLNLHLGAHIGLTDRYCEGCDNYFSASSINRHKETCAGKRTQRPRMSSHTVVYIAASVPRHLSQTLSTKRLEYHLTRMNSESFTLDGFERKLDREVDMHSEASAENPQIRVEYSDVQSDKESELEPIELDLFAATSKILAHNGQFLETFSPSVSPSPSVMSVSSNDGDERDLLGVKVYSPLRHDRFSRSVESFTSGGSICPSLLMSPDEDSSELGEPEDVKSQGPWPATAACVAIEDHSSVPLPIPVGFPPQMQSVSVTQHIKQQCSSPPSDDHDLTTKDMAGLLEAAGEIPASGERDASIRERFIWCLSAANRKFVPRVQKKGACADASSSRRKAGANWSCAVMGCGQDFTRKFGLINHYRAHLSIKHLMCSKCGGTFRTSLRRHEKTCDGTSPAF</sequence>
<dbReference type="Gene3D" id="3.30.160.60">
    <property type="entry name" value="Classic Zinc Finger"/>
    <property type="match status" value="2"/>
</dbReference>
<gene>
    <name evidence="10" type="ORF">D9619_004567</name>
</gene>
<evidence type="ECO:0000259" key="9">
    <source>
        <dbReference type="PROSITE" id="PS50157"/>
    </source>
</evidence>
<keyword evidence="6" id="KW-0539">Nucleus</keyword>
<dbReference type="SMART" id="SM00355">
    <property type="entry name" value="ZnF_C2H2"/>
    <property type="match status" value="2"/>
</dbReference>
<evidence type="ECO:0000256" key="8">
    <source>
        <dbReference type="SAM" id="MobiDB-lite"/>
    </source>
</evidence>
<dbReference type="PROSITE" id="PS50157">
    <property type="entry name" value="ZINC_FINGER_C2H2_2"/>
    <property type="match status" value="1"/>
</dbReference>
<dbReference type="EMBL" id="JAACJJ010000014">
    <property type="protein sequence ID" value="KAF5327214.1"/>
    <property type="molecule type" value="Genomic_DNA"/>
</dbReference>
<dbReference type="Proteomes" id="UP000567179">
    <property type="component" value="Unassembled WGS sequence"/>
</dbReference>
<feature type="region of interest" description="Disordered" evidence="8">
    <location>
        <begin position="1"/>
        <end position="28"/>
    </location>
</feature>
<feature type="domain" description="C2H2-type" evidence="9">
    <location>
        <begin position="687"/>
        <end position="716"/>
    </location>
</feature>
<evidence type="ECO:0000256" key="1">
    <source>
        <dbReference type="ARBA" id="ARBA00004123"/>
    </source>
</evidence>
<dbReference type="GO" id="GO:0008270">
    <property type="term" value="F:zinc ion binding"/>
    <property type="evidence" value="ECO:0007669"/>
    <property type="project" value="UniProtKB-KW"/>
</dbReference>
<name>A0A8H5BPL0_9AGAR</name>
<dbReference type="InterPro" id="IPR013087">
    <property type="entry name" value="Znf_C2H2_type"/>
</dbReference>
<dbReference type="GO" id="GO:0010468">
    <property type="term" value="P:regulation of gene expression"/>
    <property type="evidence" value="ECO:0007669"/>
    <property type="project" value="TreeGrafter"/>
</dbReference>
<dbReference type="PANTHER" id="PTHR16515">
    <property type="entry name" value="PR DOMAIN ZINC FINGER PROTEIN"/>
    <property type="match status" value="1"/>
</dbReference>
<accession>A0A8H5BPL0</accession>
<evidence type="ECO:0000256" key="2">
    <source>
        <dbReference type="ARBA" id="ARBA00022723"/>
    </source>
</evidence>
<organism evidence="10 11">
    <name type="scientific">Psilocybe cf. subviscida</name>
    <dbReference type="NCBI Taxonomy" id="2480587"/>
    <lineage>
        <taxon>Eukaryota</taxon>
        <taxon>Fungi</taxon>
        <taxon>Dikarya</taxon>
        <taxon>Basidiomycota</taxon>
        <taxon>Agaricomycotina</taxon>
        <taxon>Agaricomycetes</taxon>
        <taxon>Agaricomycetidae</taxon>
        <taxon>Agaricales</taxon>
        <taxon>Agaricineae</taxon>
        <taxon>Strophariaceae</taxon>
        <taxon>Psilocybe</taxon>
    </lineage>
</organism>
<dbReference type="SUPFAM" id="SSF57667">
    <property type="entry name" value="beta-beta-alpha zinc fingers"/>
    <property type="match status" value="1"/>
</dbReference>
<dbReference type="GO" id="GO:0005634">
    <property type="term" value="C:nucleus"/>
    <property type="evidence" value="ECO:0007669"/>
    <property type="project" value="UniProtKB-SubCell"/>
</dbReference>
<feature type="compositionally biased region" description="Acidic residues" evidence="8">
    <location>
        <begin position="554"/>
        <end position="564"/>
    </location>
</feature>
<evidence type="ECO:0000256" key="6">
    <source>
        <dbReference type="ARBA" id="ARBA00023242"/>
    </source>
</evidence>
<evidence type="ECO:0000256" key="7">
    <source>
        <dbReference type="PROSITE-ProRule" id="PRU00042"/>
    </source>
</evidence>
<proteinExistence type="predicted"/>
<evidence type="ECO:0000313" key="10">
    <source>
        <dbReference type="EMBL" id="KAF5327214.1"/>
    </source>
</evidence>